<evidence type="ECO:0000313" key="2">
    <source>
        <dbReference type="Proteomes" id="UP000760668"/>
    </source>
</evidence>
<dbReference type="PIRSF" id="PIRSF012293">
    <property type="entry name" value="EutA"/>
    <property type="match status" value="1"/>
</dbReference>
<dbReference type="Pfam" id="PF06277">
    <property type="entry name" value="EutA"/>
    <property type="match status" value="1"/>
</dbReference>
<dbReference type="Proteomes" id="UP000760668">
    <property type="component" value="Unassembled WGS sequence"/>
</dbReference>
<organism evidence="1 2">
    <name type="scientific">Pseudoflavonifractor capillosus</name>
    <dbReference type="NCBI Taxonomy" id="106588"/>
    <lineage>
        <taxon>Bacteria</taxon>
        <taxon>Bacillati</taxon>
        <taxon>Bacillota</taxon>
        <taxon>Clostridia</taxon>
        <taxon>Eubacteriales</taxon>
        <taxon>Oscillospiraceae</taxon>
        <taxon>Pseudoflavonifractor</taxon>
    </lineage>
</organism>
<dbReference type="InterPro" id="IPR043129">
    <property type="entry name" value="ATPase_NBD"/>
</dbReference>
<proteinExistence type="predicted"/>
<dbReference type="PANTHER" id="PTHR32432">
    <property type="entry name" value="CELL DIVISION PROTEIN FTSA-RELATED"/>
    <property type="match status" value="1"/>
</dbReference>
<sequence>MSEQLLSVGIDIGTSTTQLVISRLTLENRAGPFSVPRIAIGEKEVLYRSAIHFTPLLSETAIDAEGVRAIVSEEYRKSGFRQADISTGAVIITGETARKENARQVLAALSDFAGDFVVATAGPDLESILAARGAGIDEYSKEHHKKILHFDIGGGTSNLALYDSGTPAATGCLDVGGRLVKIERERVTYVSPTLERLGAAVPAVPIPRVGDRAEESSLRPAVSALTRALEQAAGLAAADGLLPALMTRDTSWTPPEGVDGVSFSGGVADCIWTPPEDAFAYGDMGVLLGRAIAASPAFQRAGIVRGAETIRATVVGAGSHSTQVSGSTIFYRNVSFPLKNLPVLRLTADEEGSGDALAAALREKAGWFADQGGMTQIALSLRGEPNPAYGRIQDLARGIRAGMEPLLERGMFPVIAVEGDMAKVLGQTLWPLLGAEGAILCLDGISAGSGDYLDIGAPVAGGAVLPVVVKTLAFQSREATNSSQQQGGDRP</sequence>
<comment type="caution">
    <text evidence="1">The sequence shown here is derived from an EMBL/GenBank/DDBJ whole genome shotgun (WGS) entry which is preliminary data.</text>
</comment>
<evidence type="ECO:0000313" key="1">
    <source>
        <dbReference type="EMBL" id="HJG86200.1"/>
    </source>
</evidence>
<dbReference type="PANTHER" id="PTHR32432:SF13">
    <property type="entry name" value="ETHANOLAMINE AMMONIA-LYASE REACTIVASE EUTA"/>
    <property type="match status" value="1"/>
</dbReference>
<dbReference type="AlphaFoldDB" id="A0A921ML62"/>
<reference evidence="1" key="1">
    <citation type="journal article" date="2021" name="PeerJ">
        <title>Extensive microbial diversity within the chicken gut microbiome revealed by metagenomics and culture.</title>
        <authorList>
            <person name="Gilroy R."/>
            <person name="Ravi A."/>
            <person name="Getino M."/>
            <person name="Pursley I."/>
            <person name="Horton D.L."/>
            <person name="Alikhan N.F."/>
            <person name="Baker D."/>
            <person name="Gharbi K."/>
            <person name="Hall N."/>
            <person name="Watson M."/>
            <person name="Adriaenssens E.M."/>
            <person name="Foster-Nyarko E."/>
            <person name="Jarju S."/>
            <person name="Secka A."/>
            <person name="Antonio M."/>
            <person name="Oren A."/>
            <person name="Chaudhuri R.R."/>
            <person name="La Ragione R."/>
            <person name="Hildebrand F."/>
            <person name="Pallen M.J."/>
        </authorList>
    </citation>
    <scope>NUCLEOTIDE SEQUENCE</scope>
    <source>
        <strain evidence="1">CHK179-5677</strain>
    </source>
</reference>
<name>A0A921ML62_9FIRM</name>
<protein>
    <submittedName>
        <fullName evidence="1">Ethanolamine ammonia-lyase reactivating factor EutA</fullName>
    </submittedName>
</protein>
<dbReference type="EMBL" id="DYUC01000034">
    <property type="protein sequence ID" value="HJG86200.1"/>
    <property type="molecule type" value="Genomic_DNA"/>
</dbReference>
<accession>A0A921ML62</accession>
<dbReference type="SUPFAM" id="SSF53067">
    <property type="entry name" value="Actin-like ATPase domain"/>
    <property type="match status" value="1"/>
</dbReference>
<gene>
    <name evidence="1" type="ORF">K8V01_04145</name>
</gene>
<reference evidence="1" key="2">
    <citation type="submission" date="2021-09" db="EMBL/GenBank/DDBJ databases">
        <authorList>
            <person name="Gilroy R."/>
        </authorList>
    </citation>
    <scope>NUCLEOTIDE SEQUENCE</scope>
    <source>
        <strain evidence="1">CHK179-5677</strain>
    </source>
</reference>
<dbReference type="InterPro" id="IPR009377">
    <property type="entry name" value="EutA"/>
</dbReference>
<dbReference type="InterPro" id="IPR050696">
    <property type="entry name" value="FtsA/MreB"/>
</dbReference>